<feature type="signal peptide" evidence="1">
    <location>
        <begin position="1"/>
        <end position="16"/>
    </location>
</feature>
<evidence type="ECO:0000256" key="1">
    <source>
        <dbReference type="SAM" id="SignalP"/>
    </source>
</evidence>
<accession>A0ABQ8S225</accession>
<feature type="chain" id="PRO_5047205899" evidence="1">
    <location>
        <begin position="17"/>
        <end position="152"/>
    </location>
</feature>
<protein>
    <submittedName>
        <fullName evidence="2">Uncharacterized protein</fullName>
    </submittedName>
</protein>
<dbReference type="EMBL" id="JAJSOF020000037">
    <property type="protein sequence ID" value="KAJ4427922.1"/>
    <property type="molecule type" value="Genomic_DNA"/>
</dbReference>
<evidence type="ECO:0000313" key="3">
    <source>
        <dbReference type="Proteomes" id="UP001148838"/>
    </source>
</evidence>
<comment type="caution">
    <text evidence="2">The sequence shown here is derived from an EMBL/GenBank/DDBJ whole genome shotgun (WGS) entry which is preliminary data.</text>
</comment>
<evidence type="ECO:0000313" key="2">
    <source>
        <dbReference type="EMBL" id="KAJ4427922.1"/>
    </source>
</evidence>
<sequence>MFIFVVIFAVNNNVHSESDLATEEANGEHTELFARNVFGNKLQERAYIIEVYFHTGMKDNDGNWNYNITECEQQFFSRFPDYVITEYFRRNDINLHYSTENSYRSRQEAKARSTTLKIKLSVKVPQHQDLVSFRHVFELLQKFIPKSKRTDA</sequence>
<proteinExistence type="predicted"/>
<name>A0ABQ8S225_PERAM</name>
<dbReference type="Proteomes" id="UP001148838">
    <property type="component" value="Unassembled WGS sequence"/>
</dbReference>
<keyword evidence="1" id="KW-0732">Signal</keyword>
<gene>
    <name evidence="2" type="ORF">ANN_23932</name>
</gene>
<keyword evidence="3" id="KW-1185">Reference proteome</keyword>
<organism evidence="2 3">
    <name type="scientific">Periplaneta americana</name>
    <name type="common">American cockroach</name>
    <name type="synonym">Blatta americana</name>
    <dbReference type="NCBI Taxonomy" id="6978"/>
    <lineage>
        <taxon>Eukaryota</taxon>
        <taxon>Metazoa</taxon>
        <taxon>Ecdysozoa</taxon>
        <taxon>Arthropoda</taxon>
        <taxon>Hexapoda</taxon>
        <taxon>Insecta</taxon>
        <taxon>Pterygota</taxon>
        <taxon>Neoptera</taxon>
        <taxon>Polyneoptera</taxon>
        <taxon>Dictyoptera</taxon>
        <taxon>Blattodea</taxon>
        <taxon>Blattoidea</taxon>
        <taxon>Blattidae</taxon>
        <taxon>Blattinae</taxon>
        <taxon>Periplaneta</taxon>
    </lineage>
</organism>
<reference evidence="2 3" key="1">
    <citation type="journal article" date="2022" name="Allergy">
        <title>Genome assembly and annotation of Periplaneta americana reveal a comprehensive cockroach allergen profile.</title>
        <authorList>
            <person name="Wang L."/>
            <person name="Xiong Q."/>
            <person name="Saelim N."/>
            <person name="Wang L."/>
            <person name="Nong W."/>
            <person name="Wan A.T."/>
            <person name="Shi M."/>
            <person name="Liu X."/>
            <person name="Cao Q."/>
            <person name="Hui J.H.L."/>
            <person name="Sookrung N."/>
            <person name="Leung T.F."/>
            <person name="Tungtrongchitr A."/>
            <person name="Tsui S.K.W."/>
        </authorList>
    </citation>
    <scope>NUCLEOTIDE SEQUENCE [LARGE SCALE GENOMIC DNA]</scope>
    <source>
        <strain evidence="2">PWHHKU_190912</strain>
    </source>
</reference>